<dbReference type="Gene3D" id="3.30.70.1400">
    <property type="entry name" value="Aminomethyltransferase beta-barrel domains"/>
    <property type="match status" value="1"/>
</dbReference>
<dbReference type="InterPro" id="IPR036188">
    <property type="entry name" value="FAD/NAD-bd_sf"/>
</dbReference>
<dbReference type="OrthoDB" id="9804379at2"/>
<keyword evidence="2" id="KW-0560">Oxidoreductase</keyword>
<evidence type="ECO:0000313" key="8">
    <source>
        <dbReference type="Proteomes" id="UP000317122"/>
    </source>
</evidence>
<evidence type="ECO:0000259" key="5">
    <source>
        <dbReference type="Pfam" id="PF08669"/>
    </source>
</evidence>
<dbReference type="Pfam" id="PF16350">
    <property type="entry name" value="FAO_M"/>
    <property type="match status" value="1"/>
</dbReference>
<comment type="similarity">
    <text evidence="1">Belongs to the GcvT family.</text>
</comment>
<evidence type="ECO:0000256" key="1">
    <source>
        <dbReference type="ARBA" id="ARBA00008609"/>
    </source>
</evidence>
<dbReference type="Pfam" id="PF01266">
    <property type="entry name" value="DAO"/>
    <property type="match status" value="1"/>
</dbReference>
<dbReference type="InterPro" id="IPR028896">
    <property type="entry name" value="GcvT/YgfZ/DmdA"/>
</dbReference>
<dbReference type="PANTHER" id="PTHR43757">
    <property type="entry name" value="AMINOMETHYLTRANSFERASE"/>
    <property type="match status" value="1"/>
</dbReference>
<dbReference type="GO" id="GO:0016491">
    <property type="term" value="F:oxidoreductase activity"/>
    <property type="evidence" value="ECO:0007669"/>
    <property type="project" value="UniProtKB-KW"/>
</dbReference>
<comment type="caution">
    <text evidence="7">The sequence shown here is derived from an EMBL/GenBank/DDBJ whole genome shotgun (WGS) entry which is preliminary data.</text>
</comment>
<dbReference type="EMBL" id="VLKT01000026">
    <property type="protein sequence ID" value="TWI33173.1"/>
    <property type="molecule type" value="Genomic_DNA"/>
</dbReference>
<dbReference type="SUPFAM" id="SSF101790">
    <property type="entry name" value="Aminomethyltransferase beta-barrel domain"/>
    <property type="match status" value="1"/>
</dbReference>
<sequence>MNAVPAKSQVVIIGGGIAGCSTAYHLAQLGWTDIILLERGKLTSGSTWHAAGMVGQLRSTSNITKLLSYSVDLYARLEKETGLATGWKANGSLRLCCTKERRIEFLRQLTTARSFGLEMELLSPREIETLCPGIVTSDLDSGLYVASDGVANPSDLVMSLAKGARLKGVRIFEDTPVLDVDVRDGRVRAVTTTGGRIECDAVVVCGGIWSRELAKSVGVRLPIQAAHHQYFVTEPINGLRREMPSLRDPDNLTYFKEEVGGLVAGGYEANPISYSAKPSLNDEEFKLFPEFMDHFEQFMPAMMRRFPALSGVGIKKWYNGLESFTEDTNFIIGEAPEVKGFFVGCGFNAMGIAAGGGAGMALAHWVAHGEPPFDLWPVDIRRFSAFHASDRNVLIRSLEGQGHHYAMHWPHFEFQAGRPLRRSALYDRLTEAGACFGGKSGWERPNWFAPVGVEAKDTYTFERPNWFEQVAAEHRACRESAAIFDQSSFSKFMLVGRNAEEALQRICSADLGRQPGRVTYTQMLNERGGVECDLTITRLSQDSYYIVTGTAVGDHDRCYITSQIKQDEDVHCIDVTSAFGVLGLMGPLSRAILAQVAEADLDSKSFPFGQYREIIIAGAPVRALRVTFVGELGWELHIPTEYMVTVYDALKNAGQQFGLKDAGYRAIDSLRIEKGFCVWGAEVSPDDTPLEAGLRFAVAFNKPTPFTGREALVHQRQRPLKRRLATLVSDSPEVILLGRETIYRNGEPVGWLTSGGYGHSIGKPLGLGYIRNPAGVTDDYLLSAQYELEVAGERVSATIVLGAAYDPKNTKSRI</sequence>
<dbReference type="SUPFAM" id="SSF54373">
    <property type="entry name" value="FAD-linked reductases, C-terminal domain"/>
    <property type="match status" value="1"/>
</dbReference>
<dbReference type="PANTHER" id="PTHR43757:SF11">
    <property type="entry name" value="SARCOSINE DEHYDROGENASE"/>
    <property type="match status" value="1"/>
</dbReference>
<name>A0A562NM26_9HYPH</name>
<feature type="domain" description="FAD dependent oxidoreductase central" evidence="6">
    <location>
        <begin position="368"/>
        <end position="423"/>
    </location>
</feature>
<dbReference type="Gene3D" id="3.30.1360.120">
    <property type="entry name" value="Probable tRNA modification gtpase trme, domain 1"/>
    <property type="match status" value="1"/>
</dbReference>
<dbReference type="Pfam" id="PF08669">
    <property type="entry name" value="GCV_T_C"/>
    <property type="match status" value="1"/>
</dbReference>
<proteinExistence type="inferred from homology"/>
<dbReference type="Gene3D" id="3.30.9.10">
    <property type="entry name" value="D-Amino Acid Oxidase, subunit A, domain 2"/>
    <property type="match status" value="1"/>
</dbReference>
<keyword evidence="8" id="KW-1185">Reference proteome</keyword>
<dbReference type="InterPro" id="IPR032503">
    <property type="entry name" value="FAO_M"/>
</dbReference>
<evidence type="ECO:0000259" key="6">
    <source>
        <dbReference type="Pfam" id="PF16350"/>
    </source>
</evidence>
<evidence type="ECO:0000259" key="3">
    <source>
        <dbReference type="Pfam" id="PF01266"/>
    </source>
</evidence>
<gene>
    <name evidence="7" type="ORF">IQ26_04174</name>
</gene>
<dbReference type="PROSITE" id="PS51257">
    <property type="entry name" value="PROKAR_LIPOPROTEIN"/>
    <property type="match status" value="1"/>
</dbReference>
<dbReference type="InterPro" id="IPR013977">
    <property type="entry name" value="GcvT_C"/>
</dbReference>
<dbReference type="SUPFAM" id="SSF103025">
    <property type="entry name" value="Folate-binding domain"/>
    <property type="match status" value="1"/>
</dbReference>
<dbReference type="InterPro" id="IPR027266">
    <property type="entry name" value="TrmE/GcvT-like"/>
</dbReference>
<dbReference type="AlphaFoldDB" id="A0A562NM26"/>
<dbReference type="Proteomes" id="UP000317122">
    <property type="component" value="Unassembled WGS sequence"/>
</dbReference>
<evidence type="ECO:0000313" key="7">
    <source>
        <dbReference type="EMBL" id="TWI33173.1"/>
    </source>
</evidence>
<feature type="domain" description="Aminomethyltransferase C-terminal" evidence="5">
    <location>
        <begin position="722"/>
        <end position="806"/>
    </location>
</feature>
<evidence type="ECO:0000256" key="2">
    <source>
        <dbReference type="ARBA" id="ARBA00023002"/>
    </source>
</evidence>
<dbReference type="InterPro" id="IPR006222">
    <property type="entry name" value="GCVT_N"/>
</dbReference>
<dbReference type="InterPro" id="IPR006076">
    <property type="entry name" value="FAD-dep_OxRdtase"/>
</dbReference>
<organism evidence="7 8">
    <name type="scientific">Mesorhizobium tianshanense</name>
    <dbReference type="NCBI Taxonomy" id="39844"/>
    <lineage>
        <taxon>Bacteria</taxon>
        <taxon>Pseudomonadati</taxon>
        <taxon>Pseudomonadota</taxon>
        <taxon>Alphaproteobacteria</taxon>
        <taxon>Hyphomicrobiales</taxon>
        <taxon>Phyllobacteriaceae</taxon>
        <taxon>Mesorhizobium</taxon>
    </lineage>
</organism>
<evidence type="ECO:0000259" key="4">
    <source>
        <dbReference type="Pfam" id="PF01571"/>
    </source>
</evidence>
<dbReference type="SUPFAM" id="SSF51905">
    <property type="entry name" value="FAD/NAD(P)-binding domain"/>
    <property type="match status" value="1"/>
</dbReference>
<feature type="domain" description="GCVT N-terminal" evidence="4">
    <location>
        <begin position="425"/>
        <end position="702"/>
    </location>
</feature>
<dbReference type="Pfam" id="PF01571">
    <property type="entry name" value="GCV_T"/>
    <property type="match status" value="1"/>
</dbReference>
<dbReference type="Gene3D" id="3.50.50.60">
    <property type="entry name" value="FAD/NAD(P)-binding domain"/>
    <property type="match status" value="1"/>
</dbReference>
<reference evidence="7 8" key="1">
    <citation type="journal article" date="2015" name="Stand. Genomic Sci.">
        <title>Genomic Encyclopedia of Bacterial and Archaeal Type Strains, Phase III: the genomes of soil and plant-associated and newly described type strains.</title>
        <authorList>
            <person name="Whitman W.B."/>
            <person name="Woyke T."/>
            <person name="Klenk H.P."/>
            <person name="Zhou Y."/>
            <person name="Lilburn T.G."/>
            <person name="Beck B.J."/>
            <person name="De Vos P."/>
            <person name="Vandamme P."/>
            <person name="Eisen J.A."/>
            <person name="Garrity G."/>
            <person name="Hugenholtz P."/>
            <person name="Kyrpides N.C."/>
        </authorList>
    </citation>
    <scope>NUCLEOTIDE SEQUENCE [LARGE SCALE GENOMIC DNA]</scope>
    <source>
        <strain evidence="7 8">CGMCC 1.2546</strain>
    </source>
</reference>
<dbReference type="Gene3D" id="2.40.30.110">
    <property type="entry name" value="Aminomethyltransferase beta-barrel domains"/>
    <property type="match status" value="1"/>
</dbReference>
<feature type="domain" description="FAD dependent oxidoreductase" evidence="3">
    <location>
        <begin position="10"/>
        <end position="365"/>
    </location>
</feature>
<accession>A0A562NM26</accession>
<dbReference type="InterPro" id="IPR029043">
    <property type="entry name" value="GcvT/YgfZ_C"/>
</dbReference>
<protein>
    <submittedName>
        <fullName evidence="7">4-methylaminobutanoate oxidase (Formaldehyde-forming)</fullName>
    </submittedName>
</protein>